<evidence type="ECO:0000256" key="1">
    <source>
        <dbReference type="ARBA" id="ARBA00023172"/>
    </source>
</evidence>
<dbReference type="SUPFAM" id="SSF56349">
    <property type="entry name" value="DNA breaking-rejoining enzymes"/>
    <property type="match status" value="1"/>
</dbReference>
<dbReference type="GO" id="GO:0003677">
    <property type="term" value="F:DNA binding"/>
    <property type="evidence" value="ECO:0007669"/>
    <property type="project" value="InterPro"/>
</dbReference>
<gene>
    <name evidence="3" type="ORF">LCGC14_2116840</name>
</gene>
<dbReference type="EMBL" id="LAZR01026274">
    <property type="protein sequence ID" value="KKL69249.1"/>
    <property type="molecule type" value="Genomic_DNA"/>
</dbReference>
<protein>
    <recommendedName>
        <fullName evidence="2">Tyr recombinase domain-containing protein</fullName>
    </recommendedName>
</protein>
<evidence type="ECO:0000313" key="3">
    <source>
        <dbReference type="EMBL" id="KKL69249.1"/>
    </source>
</evidence>
<organism evidence="3">
    <name type="scientific">marine sediment metagenome</name>
    <dbReference type="NCBI Taxonomy" id="412755"/>
    <lineage>
        <taxon>unclassified sequences</taxon>
        <taxon>metagenomes</taxon>
        <taxon>ecological metagenomes</taxon>
    </lineage>
</organism>
<comment type="caution">
    <text evidence="3">The sequence shown here is derived from an EMBL/GenBank/DDBJ whole genome shotgun (WGS) entry which is preliminary data.</text>
</comment>
<feature type="domain" description="Tyr recombinase" evidence="2">
    <location>
        <begin position="103"/>
        <end position="309"/>
    </location>
</feature>
<accession>A0A0F9E5H8</accession>
<dbReference type="AlphaFoldDB" id="A0A0F9E5H8"/>
<sequence>MREYNSSLACYITGLIEQKQACGYAYEYEAYILESFDRFCIENNYTDGTITRNLVMEWAIQRPTEGKNYRNQRVSFVRQLAFYMQSLGKNPYIPKHFASETVEVPHILSREELGSFFAVVDAYMPPQPVLRRLVPTYQVLFRLFYCCGLRLAEGCYLRRACVDLNNGTIEILQSKGNKDRLVFLSDDVLAMCREYDEAMQNIVPDREWFFPGWHPDRAIRKTSVDKKFAEFWNKTPFAGKVDKKPTVQSLRHTFVVNKMNEWMETGVDTGVMMPYLSRYLGHSSISETQYYYHAIEQAFPIIRQRDAVARSIIPEVVIYEE</sequence>
<dbReference type="PROSITE" id="PS51898">
    <property type="entry name" value="TYR_RECOMBINASE"/>
    <property type="match status" value="1"/>
</dbReference>
<dbReference type="InterPro" id="IPR013762">
    <property type="entry name" value="Integrase-like_cat_sf"/>
</dbReference>
<dbReference type="GO" id="GO:0006310">
    <property type="term" value="P:DNA recombination"/>
    <property type="evidence" value="ECO:0007669"/>
    <property type="project" value="UniProtKB-KW"/>
</dbReference>
<dbReference type="InterPro" id="IPR011010">
    <property type="entry name" value="DNA_brk_join_enz"/>
</dbReference>
<name>A0A0F9E5H8_9ZZZZ</name>
<proteinExistence type="predicted"/>
<dbReference type="PANTHER" id="PTHR30349:SF64">
    <property type="entry name" value="PROPHAGE INTEGRASE INTD-RELATED"/>
    <property type="match status" value="1"/>
</dbReference>
<reference evidence="3" key="1">
    <citation type="journal article" date="2015" name="Nature">
        <title>Complex archaea that bridge the gap between prokaryotes and eukaryotes.</title>
        <authorList>
            <person name="Spang A."/>
            <person name="Saw J.H."/>
            <person name="Jorgensen S.L."/>
            <person name="Zaremba-Niedzwiedzka K."/>
            <person name="Martijn J."/>
            <person name="Lind A.E."/>
            <person name="van Eijk R."/>
            <person name="Schleper C."/>
            <person name="Guy L."/>
            <person name="Ettema T.J."/>
        </authorList>
    </citation>
    <scope>NUCLEOTIDE SEQUENCE</scope>
</reference>
<evidence type="ECO:0000259" key="2">
    <source>
        <dbReference type="PROSITE" id="PS51898"/>
    </source>
</evidence>
<dbReference type="InterPro" id="IPR050090">
    <property type="entry name" value="Tyrosine_recombinase_XerCD"/>
</dbReference>
<dbReference type="InterPro" id="IPR002104">
    <property type="entry name" value="Integrase_catalytic"/>
</dbReference>
<dbReference type="Gene3D" id="1.10.443.10">
    <property type="entry name" value="Intergrase catalytic core"/>
    <property type="match status" value="1"/>
</dbReference>
<dbReference type="PANTHER" id="PTHR30349">
    <property type="entry name" value="PHAGE INTEGRASE-RELATED"/>
    <property type="match status" value="1"/>
</dbReference>
<dbReference type="Pfam" id="PF00589">
    <property type="entry name" value="Phage_integrase"/>
    <property type="match status" value="1"/>
</dbReference>
<dbReference type="GO" id="GO:0015074">
    <property type="term" value="P:DNA integration"/>
    <property type="evidence" value="ECO:0007669"/>
    <property type="project" value="InterPro"/>
</dbReference>
<keyword evidence="1" id="KW-0233">DNA recombination</keyword>